<organism evidence="1 2">
    <name type="scientific">Aureimonas pseudogalii</name>
    <dbReference type="NCBI Taxonomy" id="1744844"/>
    <lineage>
        <taxon>Bacteria</taxon>
        <taxon>Pseudomonadati</taxon>
        <taxon>Pseudomonadota</taxon>
        <taxon>Alphaproteobacteria</taxon>
        <taxon>Hyphomicrobiales</taxon>
        <taxon>Aurantimonadaceae</taxon>
        <taxon>Aureimonas</taxon>
    </lineage>
</organism>
<accession>A0A7W6H8C6</accession>
<dbReference type="EMBL" id="JACIEK010000021">
    <property type="protein sequence ID" value="MBB4000476.1"/>
    <property type="molecule type" value="Genomic_DNA"/>
</dbReference>
<dbReference type="Proteomes" id="UP000542776">
    <property type="component" value="Unassembled WGS sequence"/>
</dbReference>
<dbReference type="RefSeq" id="WP_210291917.1">
    <property type="nucleotide sequence ID" value="NZ_JACIEK010000021.1"/>
</dbReference>
<name>A0A7W6H8C6_9HYPH</name>
<evidence type="ECO:0000313" key="2">
    <source>
        <dbReference type="Proteomes" id="UP000542776"/>
    </source>
</evidence>
<proteinExistence type="predicted"/>
<protein>
    <submittedName>
        <fullName evidence="1">Uncharacterized protein</fullName>
    </submittedName>
</protein>
<comment type="caution">
    <text evidence="1">The sequence shown here is derived from an EMBL/GenBank/DDBJ whole genome shotgun (WGS) entry which is preliminary data.</text>
</comment>
<gene>
    <name evidence="1" type="ORF">GGR04_004354</name>
</gene>
<sequence length="76" mass="8596">MSEQTFTSVWDAIDSTPQEAENMKLRSSLMMALEQHIRAQACGQIDTASPPTWARCDSRLYRLGQSKADYSKGLER</sequence>
<evidence type="ECO:0000313" key="1">
    <source>
        <dbReference type="EMBL" id="MBB4000476.1"/>
    </source>
</evidence>
<keyword evidence="2" id="KW-1185">Reference proteome</keyword>
<reference evidence="1 2" key="1">
    <citation type="submission" date="2020-08" db="EMBL/GenBank/DDBJ databases">
        <title>Genomic Encyclopedia of Type Strains, Phase IV (KMG-IV): sequencing the most valuable type-strain genomes for metagenomic binning, comparative biology and taxonomic classification.</title>
        <authorList>
            <person name="Goeker M."/>
        </authorList>
    </citation>
    <scope>NUCLEOTIDE SEQUENCE [LARGE SCALE GENOMIC DNA]</scope>
    <source>
        <strain evidence="1 2">DSM 102238</strain>
    </source>
</reference>
<dbReference type="AlphaFoldDB" id="A0A7W6H8C6"/>